<comment type="caution">
    <text evidence="12">The sequence shown here is derived from an EMBL/GenBank/DDBJ whole genome shotgun (WGS) entry which is preliminary data.</text>
</comment>
<evidence type="ECO:0000256" key="7">
    <source>
        <dbReference type="ARBA" id="ARBA00023065"/>
    </source>
</evidence>
<proteinExistence type="predicted"/>
<dbReference type="PANTHER" id="PTHR34501">
    <property type="entry name" value="PROTEIN YDDL-RELATED"/>
    <property type="match status" value="1"/>
</dbReference>
<sequence length="299" mass="31262">MLFGRQAYVGLSSGQYGSLTLGRQYDSAVDYIGPLTVGDLWGGTFGSQPGDINNFDNTLRTNNSIKFSSRSYGGLTFGGVYSLGGVAGDFSRNQIWSLGAGYTSGPLSVAAAYLNVRNSNVSFFGTSSSTPLTAATTNMTSPVYSGYASAHTEQVAGAGVNYTIGPATLGLVYSNIRFLALGNTAESGPNPGRLSGDATFNNIETSFLYRLTPAFSVGLEYNYLRGNPTNGRSSSQYHQGTVGVDYALSKRTDVYVIAAYQRASGTDSTGKTAVAAINGVTASSSNAQTAVSLALRHKF</sequence>
<dbReference type="CDD" id="cd00342">
    <property type="entry name" value="gram_neg_porins"/>
    <property type="match status" value="1"/>
</dbReference>
<evidence type="ECO:0000256" key="2">
    <source>
        <dbReference type="ARBA" id="ARBA00011233"/>
    </source>
</evidence>
<keyword evidence="10" id="KW-0998">Cell outer membrane</keyword>
<dbReference type="EMBL" id="FCOX02000150">
    <property type="protein sequence ID" value="SAL06956.1"/>
    <property type="molecule type" value="Genomic_DNA"/>
</dbReference>
<evidence type="ECO:0000256" key="6">
    <source>
        <dbReference type="ARBA" id="ARBA00022729"/>
    </source>
</evidence>
<keyword evidence="4" id="KW-1134">Transmembrane beta strand</keyword>
<evidence type="ECO:0000256" key="5">
    <source>
        <dbReference type="ARBA" id="ARBA00022692"/>
    </source>
</evidence>
<evidence type="ECO:0000313" key="13">
    <source>
        <dbReference type="Proteomes" id="UP000071859"/>
    </source>
</evidence>
<dbReference type="Gene3D" id="2.40.160.10">
    <property type="entry name" value="Porin"/>
    <property type="match status" value="1"/>
</dbReference>
<reference evidence="12" key="1">
    <citation type="submission" date="2016-01" db="EMBL/GenBank/DDBJ databases">
        <authorList>
            <person name="Peeters C."/>
        </authorList>
    </citation>
    <scope>NUCLEOTIDE SEQUENCE</scope>
    <source>
        <strain evidence="12">LMG 29321</strain>
    </source>
</reference>
<dbReference type="GO" id="GO:0015288">
    <property type="term" value="F:porin activity"/>
    <property type="evidence" value="ECO:0007669"/>
    <property type="project" value="UniProtKB-KW"/>
</dbReference>
<dbReference type="Pfam" id="PF13609">
    <property type="entry name" value="Porin_4"/>
    <property type="match status" value="1"/>
</dbReference>
<dbReference type="PANTHER" id="PTHR34501:SF9">
    <property type="entry name" value="MAJOR OUTER MEMBRANE PROTEIN P.IA"/>
    <property type="match status" value="1"/>
</dbReference>
<dbReference type="GO" id="GO:0006811">
    <property type="term" value="P:monoatomic ion transport"/>
    <property type="evidence" value="ECO:0007669"/>
    <property type="project" value="UniProtKB-KW"/>
</dbReference>
<keyword evidence="8" id="KW-0626">Porin</keyword>
<organism evidence="12 13">
    <name type="scientific">Caballeronia calidae</name>
    <dbReference type="NCBI Taxonomy" id="1777139"/>
    <lineage>
        <taxon>Bacteria</taxon>
        <taxon>Pseudomonadati</taxon>
        <taxon>Pseudomonadota</taxon>
        <taxon>Betaproteobacteria</taxon>
        <taxon>Burkholderiales</taxon>
        <taxon>Burkholderiaceae</taxon>
        <taxon>Caballeronia</taxon>
    </lineage>
</organism>
<accession>A0A158EKP6</accession>
<dbReference type="SUPFAM" id="SSF56935">
    <property type="entry name" value="Porins"/>
    <property type="match status" value="1"/>
</dbReference>
<evidence type="ECO:0000256" key="4">
    <source>
        <dbReference type="ARBA" id="ARBA00022452"/>
    </source>
</evidence>
<dbReference type="GO" id="GO:0009279">
    <property type="term" value="C:cell outer membrane"/>
    <property type="evidence" value="ECO:0007669"/>
    <property type="project" value="UniProtKB-SubCell"/>
</dbReference>
<comment type="subunit">
    <text evidence="2">Homotrimer.</text>
</comment>
<dbReference type="InterPro" id="IPR023614">
    <property type="entry name" value="Porin_dom_sf"/>
</dbReference>
<keyword evidence="3" id="KW-0813">Transport</keyword>
<protein>
    <submittedName>
        <fullName evidence="12">Outer membrane porin OpcP</fullName>
    </submittedName>
</protein>
<comment type="subcellular location">
    <subcellularLocation>
        <location evidence="1">Cell outer membrane</location>
        <topology evidence="1">Multi-pass membrane protein</topology>
    </subcellularLocation>
</comment>
<evidence type="ECO:0000259" key="11">
    <source>
        <dbReference type="Pfam" id="PF13609"/>
    </source>
</evidence>
<dbReference type="Proteomes" id="UP000071859">
    <property type="component" value="Unassembled WGS sequence"/>
</dbReference>
<evidence type="ECO:0000256" key="10">
    <source>
        <dbReference type="ARBA" id="ARBA00023237"/>
    </source>
</evidence>
<feature type="domain" description="Porin" evidence="11">
    <location>
        <begin position="4"/>
        <end position="265"/>
    </location>
</feature>
<name>A0A158EKP6_9BURK</name>
<evidence type="ECO:0000256" key="1">
    <source>
        <dbReference type="ARBA" id="ARBA00004571"/>
    </source>
</evidence>
<dbReference type="GO" id="GO:0046930">
    <property type="term" value="C:pore complex"/>
    <property type="evidence" value="ECO:0007669"/>
    <property type="project" value="UniProtKB-KW"/>
</dbReference>
<dbReference type="AlphaFoldDB" id="A0A158EKP6"/>
<gene>
    <name evidence="12" type="ORF">AWB78_08339</name>
</gene>
<dbReference type="InterPro" id="IPR050298">
    <property type="entry name" value="Gram-neg_bact_OMP"/>
</dbReference>
<keyword evidence="5" id="KW-0812">Transmembrane</keyword>
<evidence type="ECO:0000256" key="3">
    <source>
        <dbReference type="ARBA" id="ARBA00022448"/>
    </source>
</evidence>
<keyword evidence="7" id="KW-0406">Ion transport</keyword>
<dbReference type="InterPro" id="IPR033900">
    <property type="entry name" value="Gram_neg_porin_domain"/>
</dbReference>
<keyword evidence="9" id="KW-0472">Membrane</keyword>
<keyword evidence="6" id="KW-0732">Signal</keyword>
<evidence type="ECO:0000256" key="9">
    <source>
        <dbReference type="ARBA" id="ARBA00023136"/>
    </source>
</evidence>
<keyword evidence="13" id="KW-1185">Reference proteome</keyword>
<evidence type="ECO:0000313" key="12">
    <source>
        <dbReference type="EMBL" id="SAL06956.1"/>
    </source>
</evidence>
<evidence type="ECO:0000256" key="8">
    <source>
        <dbReference type="ARBA" id="ARBA00023114"/>
    </source>
</evidence>